<dbReference type="EnsemblMetazoa" id="AEPI010832-RA">
    <property type="protein sequence ID" value="AEPI010832-PA"/>
    <property type="gene ID" value="AEPI010832"/>
</dbReference>
<dbReference type="VEuPathDB" id="VectorBase:AEPI010832"/>
<evidence type="ECO:0000256" key="4">
    <source>
        <dbReference type="SAM" id="Phobius"/>
    </source>
</evidence>
<keyword evidence="4" id="KW-0812">Transmembrane</keyword>
<keyword evidence="4" id="KW-1133">Transmembrane helix</keyword>
<feature type="binding site" evidence="3">
    <location>
        <position position="705"/>
    </location>
    <ligand>
        <name>L-glutamate</name>
        <dbReference type="ChEBI" id="CHEBI:29985"/>
    </ligand>
</feature>
<dbReference type="PANTHER" id="PTHR11686">
    <property type="entry name" value="GAMMA GLUTAMYL TRANSPEPTIDASE"/>
    <property type="match status" value="1"/>
</dbReference>
<accession>A0A182PV45</accession>
<dbReference type="Pfam" id="PF01019">
    <property type="entry name" value="G_glu_transpept"/>
    <property type="match status" value="1"/>
</dbReference>
<keyword evidence="1" id="KW-1199">Hemostasis impairing toxin</keyword>
<proteinExistence type="predicted"/>
<dbReference type="SUPFAM" id="SSF56235">
    <property type="entry name" value="N-terminal nucleophile aminohydrolases (Ntn hydrolases)"/>
    <property type="match status" value="1"/>
</dbReference>
<dbReference type="Proteomes" id="UP000075885">
    <property type="component" value="Unassembled WGS sequence"/>
</dbReference>
<name>A0A182PV45_9DIPT</name>
<evidence type="ECO:0000313" key="5">
    <source>
        <dbReference type="EnsemblMetazoa" id="AEPI010832-PA"/>
    </source>
</evidence>
<keyword evidence="4" id="KW-0472">Membrane</keyword>
<dbReference type="InterPro" id="IPR043137">
    <property type="entry name" value="GGT_ssub_C"/>
</dbReference>
<dbReference type="InterPro" id="IPR029055">
    <property type="entry name" value="Ntn_hydrolases_N"/>
</dbReference>
<evidence type="ECO:0008006" key="7">
    <source>
        <dbReference type="Google" id="ProtNLM"/>
    </source>
</evidence>
<dbReference type="InterPro" id="IPR043138">
    <property type="entry name" value="GGT_lsub"/>
</dbReference>
<protein>
    <recommendedName>
        <fullName evidence="7">Gamma-glutamyltransferase</fullName>
    </recommendedName>
</protein>
<dbReference type="Gene3D" id="1.10.246.130">
    <property type="match status" value="1"/>
</dbReference>
<feature type="transmembrane region" description="Helical" evidence="4">
    <location>
        <begin position="38"/>
        <end position="59"/>
    </location>
</feature>
<dbReference type="GO" id="GO:0005886">
    <property type="term" value="C:plasma membrane"/>
    <property type="evidence" value="ECO:0007669"/>
    <property type="project" value="TreeGrafter"/>
</dbReference>
<reference evidence="5" key="2">
    <citation type="submission" date="2020-05" db="UniProtKB">
        <authorList>
            <consortium name="EnsemblMetazoa"/>
        </authorList>
    </citation>
    <scope>IDENTIFICATION</scope>
    <source>
        <strain evidence="5">Epiroticus2</strain>
    </source>
</reference>
<evidence type="ECO:0000313" key="6">
    <source>
        <dbReference type="Proteomes" id="UP000075885"/>
    </source>
</evidence>
<feature type="active site" description="Nucleophile" evidence="2">
    <location>
        <position position="663"/>
    </location>
</feature>
<organism evidence="5 6">
    <name type="scientific">Anopheles epiroticus</name>
    <dbReference type="NCBI Taxonomy" id="199890"/>
    <lineage>
        <taxon>Eukaryota</taxon>
        <taxon>Metazoa</taxon>
        <taxon>Ecdysozoa</taxon>
        <taxon>Arthropoda</taxon>
        <taxon>Hexapoda</taxon>
        <taxon>Insecta</taxon>
        <taxon>Pterygota</taxon>
        <taxon>Neoptera</taxon>
        <taxon>Endopterygota</taxon>
        <taxon>Diptera</taxon>
        <taxon>Nematocera</taxon>
        <taxon>Culicoidea</taxon>
        <taxon>Culicidae</taxon>
        <taxon>Anophelinae</taxon>
        <taxon>Anopheles</taxon>
    </lineage>
</organism>
<reference evidence="6" key="1">
    <citation type="submission" date="2013-03" db="EMBL/GenBank/DDBJ databases">
        <title>The Genome Sequence of Anopheles epiroticus epiroticus2.</title>
        <authorList>
            <consortium name="The Broad Institute Genomics Platform"/>
            <person name="Neafsey D.E."/>
            <person name="Howell P."/>
            <person name="Walker B."/>
            <person name="Young S.K."/>
            <person name="Zeng Q."/>
            <person name="Gargeya S."/>
            <person name="Fitzgerald M."/>
            <person name="Haas B."/>
            <person name="Abouelleil A."/>
            <person name="Allen A.W."/>
            <person name="Alvarado L."/>
            <person name="Arachchi H.M."/>
            <person name="Berlin A.M."/>
            <person name="Chapman S.B."/>
            <person name="Gainer-Dewar J."/>
            <person name="Goldberg J."/>
            <person name="Griggs A."/>
            <person name="Gujja S."/>
            <person name="Hansen M."/>
            <person name="Howarth C."/>
            <person name="Imamovic A."/>
            <person name="Ireland A."/>
            <person name="Larimer J."/>
            <person name="McCowan C."/>
            <person name="Murphy C."/>
            <person name="Pearson M."/>
            <person name="Poon T.W."/>
            <person name="Priest M."/>
            <person name="Roberts A."/>
            <person name="Saif S."/>
            <person name="Shea T."/>
            <person name="Sisk P."/>
            <person name="Sykes S."/>
            <person name="Wortman J."/>
            <person name="Nusbaum C."/>
            <person name="Birren B."/>
        </authorList>
    </citation>
    <scope>NUCLEOTIDE SEQUENCE [LARGE SCALE GENOMIC DNA]</scope>
    <source>
        <strain evidence="6">Epiroticus2</strain>
    </source>
</reference>
<dbReference type="AlphaFoldDB" id="A0A182PV45"/>
<feature type="binding site" evidence="3">
    <location>
        <position position="388"/>
    </location>
    <ligand>
        <name>L-glutamate</name>
        <dbReference type="ChEBI" id="CHEBI:29985"/>
    </ligand>
</feature>
<dbReference type="FunFam" id="1.10.246.130:FF:000001">
    <property type="entry name" value="Gamma-glutamyltransferase 5 isoform 1"/>
    <property type="match status" value="1"/>
</dbReference>
<feature type="binding site" evidence="3">
    <location>
        <begin position="681"/>
        <end position="683"/>
    </location>
    <ligand>
        <name>L-glutamate</name>
        <dbReference type="ChEBI" id="CHEBI:29985"/>
    </ligand>
</feature>
<dbReference type="GO" id="GO:0006751">
    <property type="term" value="P:glutathione catabolic process"/>
    <property type="evidence" value="ECO:0007669"/>
    <property type="project" value="InterPro"/>
</dbReference>
<sequence length="799" mass="86702">MAITVPSETLSAAAIILSDHASQQFLHMKRRNFRSHTSLLGSYFLRAASCARISAAVIGRFSFLPSVADDLIGSGAVPFGVTMLLVLFGVAMLLVPFSAIFPTAAPSVTVSTFFVSSMIFSIIFGVVSGVPIFMMAVGCGAISSGVVVVGRPVRHGTGSCLGQRQLQIVRIGPRIDHQQTRLVRDGLDQLDHLFVRLGRDVLTVHLDDTIALAQAGRLCRRTVVHLADVLTRATLFRVQIKPVPVKVGPLHDVTKPGFGDTKALENRRQADTHWNGMEQTVTQLHTRTSRSVLAGRHFLAALLLYLLCRTTSSLEKEASAGSALASNVPECANVGMAMLDQGGSAVDAAIATLFCEGVSQPHAMGIGGGFVMTIYSKQSGLVECLNAREVAPAAATSKMFVDREELSSVEGGLAIAVPGEVKGYWEVHQRYGKLPWKVLVQPAIEICQQGLLVTEQLEQNWAIQKKSILKYRAIADVFINPATNDTWKRGDLIRQAALGESLRVIAVEGADALYSSKGTLLPKLLQDLRDVGSIITEDDFYNYRPDWVKPAEVNLRNNYTVYSTPLPASGEILNFILSILDGYEDLDEHDPLTWHRIVESFKHGYGKRSKAGDPRFLDQSDLFNKLTSKESIANVRKLILKNMTNDSYVYYGATSGRPEDHGTAHISVLAGNGDAVAVTSSINYLFGSLILSPSTGIILNDQMDDFSTPGKVNTYGLLPSPSNYIVAGKRPLSSMSPTIILDHQGDVRMVVGAAGGSRITTATAQLILRHLFFGQSLCEAMDAPRLHHHWVKVEAKKAC</sequence>
<feature type="binding site" evidence="3">
    <location>
        <begin position="733"/>
        <end position="734"/>
    </location>
    <ligand>
        <name>L-glutamate</name>
        <dbReference type="ChEBI" id="CHEBI:29985"/>
    </ligand>
</feature>
<evidence type="ECO:0000256" key="3">
    <source>
        <dbReference type="PIRSR" id="PIRSR600101-2"/>
    </source>
</evidence>
<dbReference type="GO" id="GO:0036374">
    <property type="term" value="F:glutathione hydrolase activity"/>
    <property type="evidence" value="ECO:0007669"/>
    <property type="project" value="InterPro"/>
</dbReference>
<dbReference type="InterPro" id="IPR000101">
    <property type="entry name" value="GGT_peptidase"/>
</dbReference>
<dbReference type="PRINTS" id="PR01210">
    <property type="entry name" value="GGTRANSPTASE"/>
</dbReference>
<keyword evidence="1" id="KW-1202">Platelet aggregation activating toxin</keyword>
<dbReference type="STRING" id="199890.A0A182PV45"/>
<keyword evidence="6" id="KW-1185">Reference proteome</keyword>
<feature type="binding site" evidence="3">
    <location>
        <position position="756"/>
    </location>
    <ligand>
        <name>L-glutamate</name>
        <dbReference type="ChEBI" id="CHEBI:29985"/>
    </ligand>
</feature>
<feature type="transmembrane region" description="Helical" evidence="4">
    <location>
        <begin position="79"/>
        <end position="101"/>
    </location>
</feature>
<dbReference type="FunFam" id="3.60.20.40:FF:000001">
    <property type="entry name" value="Gamma-glutamyltranspeptidase 1"/>
    <property type="match status" value="1"/>
</dbReference>
<evidence type="ECO:0000256" key="2">
    <source>
        <dbReference type="PIRSR" id="PIRSR600101-1"/>
    </source>
</evidence>
<feature type="transmembrane region" description="Helical" evidence="4">
    <location>
        <begin position="113"/>
        <end position="137"/>
    </location>
</feature>
<dbReference type="Gene3D" id="3.60.20.40">
    <property type="match status" value="1"/>
</dbReference>
<dbReference type="PANTHER" id="PTHR11686:SF72">
    <property type="entry name" value="GAMMA-GLUTAMYL TRANSPEPTIDASE, ISOFORM A"/>
    <property type="match status" value="1"/>
</dbReference>
<keyword evidence="1" id="KW-0800">Toxin</keyword>
<evidence type="ECO:0000256" key="1">
    <source>
        <dbReference type="ARBA" id="ARBA00084097"/>
    </source>
</evidence>